<organism evidence="5 6">
    <name type="scientific">Parabacteroides chartae</name>
    <dbReference type="NCBI Taxonomy" id="1037355"/>
    <lineage>
        <taxon>Bacteria</taxon>
        <taxon>Pseudomonadati</taxon>
        <taxon>Bacteroidota</taxon>
        <taxon>Bacteroidia</taxon>
        <taxon>Bacteroidales</taxon>
        <taxon>Tannerellaceae</taxon>
        <taxon>Parabacteroides</taxon>
    </lineage>
</organism>
<keyword evidence="3" id="KW-0804">Transcription</keyword>
<dbReference type="SUPFAM" id="SSF82679">
    <property type="entry name" value="N-utilization substance G protein NusG, N-terminal domain"/>
    <property type="match status" value="1"/>
</dbReference>
<evidence type="ECO:0000313" key="6">
    <source>
        <dbReference type="Proteomes" id="UP000190852"/>
    </source>
</evidence>
<dbReference type="RefSeq" id="WP_079684214.1">
    <property type="nucleotide sequence ID" value="NZ_FUYQ01000024.1"/>
</dbReference>
<keyword evidence="2" id="KW-0805">Transcription regulation</keyword>
<dbReference type="PANTHER" id="PTHR30265">
    <property type="entry name" value="RHO-INTERACTING TRANSCRIPTION TERMINATION FACTOR NUSG"/>
    <property type="match status" value="1"/>
</dbReference>
<dbReference type="AlphaFoldDB" id="A0A1T5E5P9"/>
<dbReference type="CDD" id="cd09895">
    <property type="entry name" value="NGN_SP_UpxY"/>
    <property type="match status" value="1"/>
</dbReference>
<dbReference type="SMART" id="SM00738">
    <property type="entry name" value="NGN"/>
    <property type="match status" value="1"/>
</dbReference>
<dbReference type="InterPro" id="IPR043425">
    <property type="entry name" value="NusG-like"/>
</dbReference>
<sequence length="162" mass="18744">MDPKETNWYVLYTFPRAEKQVKERLEREGIDCWLPLHRSPRVWSDRVKLVDVPLFNSYIFVHCTEVVLRSLIRIYGVVRIVYYNGKPAIVRDQEIEAIKDFLKEAEAHPLCFGEEVEILCGAMKGVTGKIVQINKSHLVLTLEQLAATVCVKLETVTRTTRI</sequence>
<dbReference type="PANTHER" id="PTHR30265:SF4">
    <property type="entry name" value="KOW MOTIF FAMILY PROTEIN, EXPRESSED"/>
    <property type="match status" value="1"/>
</dbReference>
<feature type="domain" description="NusG-like N-terminal" evidence="4">
    <location>
        <begin position="5"/>
        <end position="102"/>
    </location>
</feature>
<gene>
    <name evidence="5" type="ORF">SAMN05660349_02793</name>
</gene>
<evidence type="ECO:0000256" key="2">
    <source>
        <dbReference type="ARBA" id="ARBA00023015"/>
    </source>
</evidence>
<dbReference type="Proteomes" id="UP000190852">
    <property type="component" value="Unassembled WGS sequence"/>
</dbReference>
<dbReference type="NCBIfam" id="NF033644">
    <property type="entry name" value="antiterm_UpxY"/>
    <property type="match status" value="1"/>
</dbReference>
<keyword evidence="1" id="KW-0889">Transcription antitermination</keyword>
<dbReference type="InterPro" id="IPR036735">
    <property type="entry name" value="NGN_dom_sf"/>
</dbReference>
<dbReference type="GO" id="GO:0031564">
    <property type="term" value="P:transcription antitermination"/>
    <property type="evidence" value="ECO:0007669"/>
    <property type="project" value="UniProtKB-KW"/>
</dbReference>
<keyword evidence="6" id="KW-1185">Reference proteome</keyword>
<dbReference type="InterPro" id="IPR008991">
    <property type="entry name" value="Translation_prot_SH3-like_sf"/>
</dbReference>
<evidence type="ECO:0000259" key="4">
    <source>
        <dbReference type="SMART" id="SM00738"/>
    </source>
</evidence>
<dbReference type="Pfam" id="PF02357">
    <property type="entry name" value="NusG"/>
    <property type="match status" value="1"/>
</dbReference>
<protein>
    <submittedName>
        <fullName evidence="5">Transcription antitermination factor NusG</fullName>
    </submittedName>
</protein>
<dbReference type="InterPro" id="IPR006645">
    <property type="entry name" value="NGN-like_dom"/>
</dbReference>
<evidence type="ECO:0000256" key="1">
    <source>
        <dbReference type="ARBA" id="ARBA00022814"/>
    </source>
</evidence>
<accession>A0A1T5E5P9</accession>
<name>A0A1T5E5P9_9BACT</name>
<reference evidence="6" key="1">
    <citation type="submission" date="2017-02" db="EMBL/GenBank/DDBJ databases">
        <authorList>
            <person name="Varghese N."/>
            <person name="Submissions S."/>
        </authorList>
    </citation>
    <scope>NUCLEOTIDE SEQUENCE [LARGE SCALE GENOMIC DNA]</scope>
    <source>
        <strain evidence="6">DSM 24967</strain>
    </source>
</reference>
<dbReference type="SUPFAM" id="SSF50104">
    <property type="entry name" value="Translation proteins SH3-like domain"/>
    <property type="match status" value="1"/>
</dbReference>
<dbReference type="EMBL" id="FUYQ01000024">
    <property type="protein sequence ID" value="SKB79392.1"/>
    <property type="molecule type" value="Genomic_DNA"/>
</dbReference>
<dbReference type="Gene3D" id="3.30.70.940">
    <property type="entry name" value="NusG, N-terminal domain"/>
    <property type="match status" value="1"/>
</dbReference>
<evidence type="ECO:0000313" key="5">
    <source>
        <dbReference type="EMBL" id="SKB79392.1"/>
    </source>
</evidence>
<proteinExistence type="predicted"/>
<evidence type="ECO:0000256" key="3">
    <source>
        <dbReference type="ARBA" id="ARBA00023163"/>
    </source>
</evidence>
<dbReference type="GO" id="GO:0006354">
    <property type="term" value="P:DNA-templated transcription elongation"/>
    <property type="evidence" value="ECO:0007669"/>
    <property type="project" value="InterPro"/>
</dbReference>